<dbReference type="Pfam" id="PF24476">
    <property type="entry name" value="DUF7580"/>
    <property type="match status" value="1"/>
</dbReference>
<evidence type="ECO:0000313" key="2">
    <source>
        <dbReference type="EMBL" id="KAF9694900.1"/>
    </source>
</evidence>
<comment type="caution">
    <text evidence="2">The sequence shown here is derived from an EMBL/GenBank/DDBJ whole genome shotgun (WGS) entry which is preliminary data.</text>
</comment>
<dbReference type="PANTHER" id="PTHR35186">
    <property type="entry name" value="ANK_REP_REGION DOMAIN-CONTAINING PROTEIN"/>
    <property type="match status" value="1"/>
</dbReference>
<dbReference type="Proteomes" id="UP000651452">
    <property type="component" value="Unassembled WGS sequence"/>
</dbReference>
<protein>
    <recommendedName>
        <fullName evidence="1">DUF7580 domain-containing protein</fullName>
    </recommendedName>
</protein>
<evidence type="ECO:0000313" key="3">
    <source>
        <dbReference type="Proteomes" id="UP000651452"/>
    </source>
</evidence>
<evidence type="ECO:0000259" key="1">
    <source>
        <dbReference type="Pfam" id="PF24476"/>
    </source>
</evidence>
<keyword evidence="3" id="KW-1185">Reference proteome</keyword>
<dbReference type="AlphaFoldDB" id="A0A8H7MHG9"/>
<dbReference type="InterPro" id="IPR056002">
    <property type="entry name" value="DUF7580"/>
</dbReference>
<name>A0A8H7MHG9_9PLEO</name>
<proteinExistence type="predicted"/>
<dbReference type="PANTHER" id="PTHR35186:SF4">
    <property type="entry name" value="PRION-INHIBITION AND PROPAGATION HELO DOMAIN-CONTAINING PROTEIN"/>
    <property type="match status" value="1"/>
</dbReference>
<reference evidence="2" key="2">
    <citation type="submission" date="2020-09" db="EMBL/GenBank/DDBJ databases">
        <title>Reference genome assembly for Australian Ascochyta lentis isolate Al4.</title>
        <authorList>
            <person name="Lee R.C."/>
            <person name="Farfan-Caceres L.M."/>
            <person name="Debler J.W."/>
            <person name="Williams A.H."/>
            <person name="Henares B.M."/>
        </authorList>
    </citation>
    <scope>NUCLEOTIDE SEQUENCE</scope>
    <source>
        <strain evidence="2">Al4</strain>
    </source>
</reference>
<organism evidence="2 3">
    <name type="scientific">Ascochyta lentis</name>
    <dbReference type="NCBI Taxonomy" id="205686"/>
    <lineage>
        <taxon>Eukaryota</taxon>
        <taxon>Fungi</taxon>
        <taxon>Dikarya</taxon>
        <taxon>Ascomycota</taxon>
        <taxon>Pezizomycotina</taxon>
        <taxon>Dothideomycetes</taxon>
        <taxon>Pleosporomycetidae</taxon>
        <taxon>Pleosporales</taxon>
        <taxon>Pleosporineae</taxon>
        <taxon>Didymellaceae</taxon>
        <taxon>Ascochyta</taxon>
    </lineage>
</organism>
<dbReference type="EMBL" id="RZGK01000012">
    <property type="protein sequence ID" value="KAF9694900.1"/>
    <property type="molecule type" value="Genomic_DNA"/>
</dbReference>
<accession>A0A8H7MHG9</accession>
<feature type="domain" description="DUF7580" evidence="1">
    <location>
        <begin position="199"/>
        <end position="564"/>
    </location>
</feature>
<gene>
    <name evidence="2" type="ORF">EKO04_006823</name>
</gene>
<dbReference type="OrthoDB" id="3565018at2759"/>
<reference evidence="2" key="1">
    <citation type="submission" date="2018-12" db="EMBL/GenBank/DDBJ databases">
        <authorList>
            <person name="Syme R.A."/>
            <person name="Farfan-Caceres L."/>
            <person name="Lichtenzveig J."/>
        </authorList>
    </citation>
    <scope>NUCLEOTIDE SEQUENCE</scope>
    <source>
        <strain evidence="2">Al4</strain>
    </source>
</reference>
<sequence length="575" mass="64704">MASGVEVAGLVLGSLPLILAGLQFYAEGMAVSRRFRKYRREVENLIIEITAENADYKNSIMLLLIGVVSSKDMAAFLADPGGELWKEKSFDQKLRMRLGGSYDAYMGIITYLYTTTKKLESRLKLTEGGKPQFTQKELFKDAYKRLKFSLKKSDYDDLMSTVRHANSSIRNLTGQALKIEARQDRSPLNRPSTPDFNVIKQRAEGFYSALCTSWGCKCTAQHSVSLRLEQRLENHTTDEDHGNFADDHFHVLFQYDRSPPPDPGVAVSSRPWTWDEAEVHVVLEKSKTGEAAASVSSIPPRKSVRFSHRAAEAVEAALKSTPDLRPISDLCSAIQSLQGPQRDVCFSLLKDEIIRQRYGFLVYPIENSPYDTDHWSVSSLRAAVAKGMTRRYRLQLAVTLASSVLQLHETSWLSDDWSIDSVFFVERPGIDAYDYPFVAQRFHQASSRITSAIPGQMVHVIPNQALYGLGIALIELWYGKTLAELHEIGDGPLNLSDSEKNFLTTFNTAYRLISELEDEAGEMYSGAVRRCIQCDFQSRARNFRDAQFQKAVFEGVVAQLKANYDFLHAHSGRSS</sequence>